<name>A0A1A7YKM6_9TELE</name>
<reference evidence="1" key="2">
    <citation type="submission" date="2016-06" db="EMBL/GenBank/DDBJ databases">
        <title>The genome of a short-lived fish provides insights into sex chromosome evolution and the genetic control of aging.</title>
        <authorList>
            <person name="Reichwald K."/>
            <person name="Felder M."/>
            <person name="Petzold A."/>
            <person name="Koch P."/>
            <person name="Groth M."/>
            <person name="Platzer M."/>
        </authorList>
    </citation>
    <scope>NUCLEOTIDE SEQUENCE</scope>
    <source>
        <tissue evidence="1">Brain</tissue>
    </source>
</reference>
<dbReference type="AlphaFoldDB" id="A0A1A7YKM6"/>
<organism evidence="1">
    <name type="scientific">Iconisemion striatum</name>
    <dbReference type="NCBI Taxonomy" id="60296"/>
    <lineage>
        <taxon>Eukaryota</taxon>
        <taxon>Metazoa</taxon>
        <taxon>Chordata</taxon>
        <taxon>Craniata</taxon>
        <taxon>Vertebrata</taxon>
        <taxon>Euteleostomi</taxon>
        <taxon>Actinopterygii</taxon>
        <taxon>Neopterygii</taxon>
        <taxon>Teleostei</taxon>
        <taxon>Neoteleostei</taxon>
        <taxon>Acanthomorphata</taxon>
        <taxon>Ovalentaria</taxon>
        <taxon>Atherinomorphae</taxon>
        <taxon>Cyprinodontiformes</taxon>
        <taxon>Nothobranchiidae</taxon>
        <taxon>Iconisemion</taxon>
    </lineage>
</organism>
<feature type="non-terminal residue" evidence="1">
    <location>
        <position position="1"/>
    </location>
</feature>
<protein>
    <submittedName>
        <fullName evidence="1">Uncharacterized protein</fullName>
    </submittedName>
</protein>
<sequence length="87" mass="9867">RNGAFFIPVFTNGLELWVIARLSLRDRVRSTDIWDRLKVEPLLGKDASRAREGVSGMPRLTQDKLGGIISPCWEHLEILLVELVEVP</sequence>
<proteinExistence type="predicted"/>
<reference evidence="1" key="1">
    <citation type="submission" date="2016-05" db="EMBL/GenBank/DDBJ databases">
        <authorList>
            <person name="Lavstsen T."/>
            <person name="Jespersen J.S."/>
        </authorList>
    </citation>
    <scope>NUCLEOTIDE SEQUENCE</scope>
    <source>
        <tissue evidence="1">Brain</tissue>
    </source>
</reference>
<gene>
    <name evidence="1" type="primary">Nfu_g_1_002606</name>
</gene>
<evidence type="ECO:0000313" key="1">
    <source>
        <dbReference type="EMBL" id="SBP30748.1"/>
    </source>
</evidence>
<dbReference type="EMBL" id="HADX01008516">
    <property type="protein sequence ID" value="SBP30748.1"/>
    <property type="molecule type" value="Transcribed_RNA"/>
</dbReference>
<feature type="non-terminal residue" evidence="1">
    <location>
        <position position="87"/>
    </location>
</feature>
<accession>A0A1A7YKM6</accession>